<keyword evidence="3" id="KW-0949">S-adenosyl-L-methionine</keyword>
<dbReference type="Pfam" id="PF06968">
    <property type="entry name" value="BATS"/>
    <property type="match status" value="1"/>
</dbReference>
<organism evidence="9 10">
    <name type="scientific">Keratinibaculum paraultunense</name>
    <dbReference type="NCBI Taxonomy" id="1278232"/>
    <lineage>
        <taxon>Bacteria</taxon>
        <taxon>Bacillati</taxon>
        <taxon>Bacillota</taxon>
        <taxon>Tissierellia</taxon>
        <taxon>Tissierellales</taxon>
        <taxon>Tepidimicrobiaceae</taxon>
        <taxon>Keratinibaculum</taxon>
    </lineage>
</organism>
<evidence type="ECO:0000259" key="8">
    <source>
        <dbReference type="PROSITE" id="PS51918"/>
    </source>
</evidence>
<dbReference type="GO" id="GO:0042364">
    <property type="term" value="P:water-soluble vitamin biosynthetic process"/>
    <property type="evidence" value="ECO:0007669"/>
    <property type="project" value="UniProtKB-ARBA"/>
</dbReference>
<accession>A0A4R3L0R4</accession>
<feature type="domain" description="Radical SAM core" evidence="8">
    <location>
        <begin position="77"/>
        <end position="310"/>
    </location>
</feature>
<evidence type="ECO:0000313" key="9">
    <source>
        <dbReference type="EMBL" id="TCS91621.1"/>
    </source>
</evidence>
<dbReference type="RefSeq" id="WP_132025378.1">
    <property type="nucleotide sequence ID" value="NZ_CP068564.1"/>
</dbReference>
<name>A0A4R3L0R4_9FIRM</name>
<dbReference type="SMART" id="SM00729">
    <property type="entry name" value="Elp3"/>
    <property type="match status" value="1"/>
</dbReference>
<dbReference type="Proteomes" id="UP000294567">
    <property type="component" value="Unassembled WGS sequence"/>
</dbReference>
<dbReference type="GO" id="GO:0003824">
    <property type="term" value="F:catalytic activity"/>
    <property type="evidence" value="ECO:0007669"/>
    <property type="project" value="InterPro"/>
</dbReference>
<dbReference type="PANTHER" id="PTHR43583:SF2">
    <property type="entry name" value="THIAZOLE BIOSYNTHESIS PROTEIN"/>
    <property type="match status" value="1"/>
</dbReference>
<keyword evidence="5" id="KW-0408">Iron</keyword>
<evidence type="ECO:0000256" key="5">
    <source>
        <dbReference type="ARBA" id="ARBA00023004"/>
    </source>
</evidence>
<dbReference type="GO" id="GO:0051539">
    <property type="term" value="F:4 iron, 4 sulfur cluster binding"/>
    <property type="evidence" value="ECO:0007669"/>
    <property type="project" value="UniProtKB-KW"/>
</dbReference>
<dbReference type="SUPFAM" id="SSF102114">
    <property type="entry name" value="Radical SAM enzymes"/>
    <property type="match status" value="1"/>
</dbReference>
<dbReference type="SMART" id="SM00876">
    <property type="entry name" value="BATS"/>
    <property type="match status" value="1"/>
</dbReference>
<dbReference type="EMBL" id="SMAE01000001">
    <property type="protein sequence ID" value="TCS91621.1"/>
    <property type="molecule type" value="Genomic_DNA"/>
</dbReference>
<evidence type="ECO:0000256" key="3">
    <source>
        <dbReference type="ARBA" id="ARBA00022691"/>
    </source>
</evidence>
<dbReference type="PANTHER" id="PTHR43583">
    <property type="entry name" value="2-IMINOACETATE SYNTHASE"/>
    <property type="match status" value="1"/>
</dbReference>
<dbReference type="SFLD" id="SFLDG01081">
    <property type="entry name" value="cleavage_of_the_Ca-Cb_bond_in"/>
    <property type="match status" value="1"/>
</dbReference>
<dbReference type="SFLD" id="SFLDG01060">
    <property type="entry name" value="BATS_domain_containing"/>
    <property type="match status" value="1"/>
</dbReference>
<keyword evidence="10" id="KW-1185">Reference proteome</keyword>
<evidence type="ECO:0000313" key="10">
    <source>
        <dbReference type="Proteomes" id="UP000294567"/>
    </source>
</evidence>
<evidence type="ECO:0000256" key="1">
    <source>
        <dbReference type="ARBA" id="ARBA00001966"/>
    </source>
</evidence>
<dbReference type="SFLD" id="SFLDF00319">
    <property type="entry name" value="Fe_hydrogenase_maturase_(HydG"/>
    <property type="match status" value="1"/>
</dbReference>
<dbReference type="InterPro" id="IPR007197">
    <property type="entry name" value="rSAM"/>
</dbReference>
<evidence type="ECO:0000256" key="6">
    <source>
        <dbReference type="ARBA" id="ARBA00023014"/>
    </source>
</evidence>
<evidence type="ECO:0000256" key="2">
    <source>
        <dbReference type="ARBA" id="ARBA00022485"/>
    </source>
</evidence>
<dbReference type="InterPro" id="IPR010722">
    <property type="entry name" value="BATS_dom"/>
</dbReference>
<dbReference type="CDD" id="cd01335">
    <property type="entry name" value="Radical_SAM"/>
    <property type="match status" value="1"/>
</dbReference>
<keyword evidence="6" id="KW-0411">Iron-sulfur</keyword>
<sequence length="471" mass="54390">MYNFKTYDKDFINDQEIFDLLEKGKNPDPAEIRNIIAKSLDKVRLEPQETAKLLQVEDPDLLEEIFEAARKLKQEIYGNRIVFFAPLYIGNKCVNNCLYCGFRKDNDAIVRKTLTAEELKEQVEILESKGHKRLILVYGEHTCYDADFIAETINIVYETKKDKGEIRRVNINAAPMDVEGYKKLKEAGIGTFQIFQETYNHDIYKKLHPQNTIKGDYSWRLYGLDRAMEAGIDDVGIGALFGLYYWKFEVMGLLFHTIHLEETFGVGPHTISFPRIEPAINTEFYDQTKYKVSDEDFKKIISIIRLSVPYTGMILTARESPEVRKEMIPLGISQIDAGSRIGIGGYKKDDYIPEKEQFQLGDMRSLDEVIKEMCDFGYLTSFCTACYRSGRTGDEFMDIAKPGNIQNFCIPNGILTFKEYLLDYASEETRKAGEKLIECELEKIENTNPEKKKMIEEKLKLIDEGKRDVYV</sequence>
<comment type="cofactor">
    <cofactor evidence="7">
        <name>[2Fe-2S] cluster</name>
        <dbReference type="ChEBI" id="CHEBI:190135"/>
    </cofactor>
</comment>
<evidence type="ECO:0000256" key="4">
    <source>
        <dbReference type="ARBA" id="ARBA00022723"/>
    </source>
</evidence>
<evidence type="ECO:0000256" key="7">
    <source>
        <dbReference type="ARBA" id="ARBA00034078"/>
    </source>
</evidence>
<dbReference type="AlphaFoldDB" id="A0A4R3L0R4"/>
<dbReference type="GO" id="GO:0046872">
    <property type="term" value="F:metal ion binding"/>
    <property type="evidence" value="ECO:0007669"/>
    <property type="project" value="UniProtKB-KW"/>
</dbReference>
<dbReference type="Gene3D" id="3.20.20.70">
    <property type="entry name" value="Aldolase class I"/>
    <property type="match status" value="1"/>
</dbReference>
<dbReference type="Pfam" id="PF04055">
    <property type="entry name" value="Radical_SAM"/>
    <property type="match status" value="1"/>
</dbReference>
<comment type="caution">
    <text evidence="9">The sequence shown here is derived from an EMBL/GenBank/DDBJ whole genome shotgun (WGS) entry which is preliminary data.</text>
</comment>
<dbReference type="GO" id="GO:0044272">
    <property type="term" value="P:sulfur compound biosynthetic process"/>
    <property type="evidence" value="ECO:0007669"/>
    <property type="project" value="UniProtKB-ARBA"/>
</dbReference>
<dbReference type="InterPro" id="IPR013785">
    <property type="entry name" value="Aldolase_TIM"/>
</dbReference>
<dbReference type="NCBIfam" id="TIGR03955">
    <property type="entry name" value="rSAM_HydG"/>
    <property type="match status" value="1"/>
</dbReference>
<dbReference type="InterPro" id="IPR058240">
    <property type="entry name" value="rSAM_sf"/>
</dbReference>
<dbReference type="OrthoDB" id="9801120at2"/>
<dbReference type="InterPro" id="IPR024007">
    <property type="entry name" value="FeFe-hyd_mat_HydG"/>
</dbReference>
<comment type="cofactor">
    <cofactor evidence="1">
        <name>[4Fe-4S] cluster</name>
        <dbReference type="ChEBI" id="CHEBI:49883"/>
    </cofactor>
</comment>
<reference evidence="9 10" key="1">
    <citation type="submission" date="2019-03" db="EMBL/GenBank/DDBJ databases">
        <title>Genomic Encyclopedia of Type Strains, Phase IV (KMG-IV): sequencing the most valuable type-strain genomes for metagenomic binning, comparative biology and taxonomic classification.</title>
        <authorList>
            <person name="Goeker M."/>
        </authorList>
    </citation>
    <scope>NUCLEOTIDE SEQUENCE [LARGE SCALE GENOMIC DNA]</scope>
    <source>
        <strain evidence="9 10">DSM 26752</strain>
    </source>
</reference>
<proteinExistence type="predicted"/>
<dbReference type="SFLD" id="SFLDS00029">
    <property type="entry name" value="Radical_SAM"/>
    <property type="match status" value="1"/>
</dbReference>
<dbReference type="InterPro" id="IPR006638">
    <property type="entry name" value="Elp3/MiaA/NifB-like_rSAM"/>
</dbReference>
<protein>
    <submittedName>
        <fullName evidence="9">Iron-only hydrogenase maturation protein HydG</fullName>
    </submittedName>
</protein>
<keyword evidence="4" id="KW-0479">Metal-binding</keyword>
<gene>
    <name evidence="9" type="ORF">EDD65_101124</name>
</gene>
<dbReference type="PROSITE" id="PS51918">
    <property type="entry name" value="RADICAL_SAM"/>
    <property type="match status" value="1"/>
</dbReference>
<dbReference type="InterPro" id="IPR034428">
    <property type="entry name" value="ThiH/NoCL/HydG-like"/>
</dbReference>
<keyword evidence="2" id="KW-0004">4Fe-4S</keyword>